<keyword evidence="2" id="KW-1185">Reference proteome</keyword>
<comment type="caution">
    <text evidence="1">The sequence shown here is derived from an EMBL/GenBank/DDBJ whole genome shotgun (WGS) entry which is preliminary data.</text>
</comment>
<gene>
    <name evidence="1" type="ORF">GCM10017600_12240</name>
</gene>
<dbReference type="RefSeq" id="WP_271216317.1">
    <property type="nucleotide sequence ID" value="NZ_BAAAVD010000033.1"/>
</dbReference>
<proteinExistence type="predicted"/>
<evidence type="ECO:0000313" key="2">
    <source>
        <dbReference type="Proteomes" id="UP001143474"/>
    </source>
</evidence>
<organism evidence="1 2">
    <name type="scientific">Streptosporangium carneum</name>
    <dbReference type="NCBI Taxonomy" id="47481"/>
    <lineage>
        <taxon>Bacteria</taxon>
        <taxon>Bacillati</taxon>
        <taxon>Actinomycetota</taxon>
        <taxon>Actinomycetes</taxon>
        <taxon>Streptosporangiales</taxon>
        <taxon>Streptosporangiaceae</taxon>
        <taxon>Streptosporangium</taxon>
    </lineage>
</organism>
<sequence length="122" mass="13269">MSAATQAVSSSGLPEVMIRPAAQLGNGYGLLFAQDRYNPFQLSPLRGEDWQAGRFASGLLWARVADLESLPGGQRWWKPPIHPVALYCEFTAGGSIALIVSSDALVVTRPQRSPYRVSRITP</sequence>
<dbReference type="AlphaFoldDB" id="A0A9W6HYQ2"/>
<dbReference type="EMBL" id="BSEV01000001">
    <property type="protein sequence ID" value="GLK07819.1"/>
    <property type="molecule type" value="Genomic_DNA"/>
</dbReference>
<reference evidence="1" key="1">
    <citation type="journal article" date="2014" name="Int. J. Syst. Evol. Microbiol.">
        <title>Complete genome sequence of Corynebacterium casei LMG S-19264T (=DSM 44701T), isolated from a smear-ripened cheese.</title>
        <authorList>
            <consortium name="US DOE Joint Genome Institute (JGI-PGF)"/>
            <person name="Walter F."/>
            <person name="Albersmeier A."/>
            <person name="Kalinowski J."/>
            <person name="Ruckert C."/>
        </authorList>
    </citation>
    <scope>NUCLEOTIDE SEQUENCE</scope>
    <source>
        <strain evidence="1">VKM Ac-2007</strain>
    </source>
</reference>
<name>A0A9W6HYQ2_9ACTN</name>
<accession>A0A9W6HYQ2</accession>
<evidence type="ECO:0000313" key="1">
    <source>
        <dbReference type="EMBL" id="GLK07819.1"/>
    </source>
</evidence>
<dbReference type="Proteomes" id="UP001143474">
    <property type="component" value="Unassembled WGS sequence"/>
</dbReference>
<reference evidence="1" key="2">
    <citation type="submission" date="2023-01" db="EMBL/GenBank/DDBJ databases">
        <authorList>
            <person name="Sun Q."/>
            <person name="Evtushenko L."/>
        </authorList>
    </citation>
    <scope>NUCLEOTIDE SEQUENCE</scope>
    <source>
        <strain evidence="1">VKM Ac-2007</strain>
    </source>
</reference>
<protein>
    <submittedName>
        <fullName evidence="1">Uncharacterized protein</fullName>
    </submittedName>
</protein>